<dbReference type="InterPro" id="IPR005913">
    <property type="entry name" value="dTDP_dehydrorham_reduct"/>
</dbReference>
<comment type="similarity">
    <text evidence="1 2">Belongs to the dTDP-4-dehydrorhamnose reductase family.</text>
</comment>
<protein>
    <recommendedName>
        <fullName evidence="2">dTDP-4-dehydrorhamnose reductase</fullName>
        <ecNumber evidence="2">1.1.1.133</ecNumber>
    </recommendedName>
</protein>
<feature type="domain" description="RmlD-like substrate binding" evidence="3">
    <location>
        <begin position="9"/>
        <end position="300"/>
    </location>
</feature>
<dbReference type="SUPFAM" id="SSF51735">
    <property type="entry name" value="NAD(P)-binding Rossmann-fold domains"/>
    <property type="match status" value="1"/>
</dbReference>
<proteinExistence type="inferred from homology"/>
<dbReference type="EC" id="1.1.1.133" evidence="2"/>
<dbReference type="Pfam" id="PF04321">
    <property type="entry name" value="RmlD_sub_bind"/>
    <property type="match status" value="1"/>
</dbReference>
<keyword evidence="2" id="KW-0521">NADP</keyword>
<evidence type="ECO:0000313" key="5">
    <source>
        <dbReference type="Proteomes" id="UP001200110"/>
    </source>
</evidence>
<accession>A0ABS9IXI3</accession>
<dbReference type="PANTHER" id="PTHR10491:SF4">
    <property type="entry name" value="METHIONINE ADENOSYLTRANSFERASE 2 SUBUNIT BETA"/>
    <property type="match status" value="1"/>
</dbReference>
<dbReference type="InterPro" id="IPR036291">
    <property type="entry name" value="NAD(P)-bd_dom_sf"/>
</dbReference>
<comment type="caution">
    <text evidence="4">The sequence shown here is derived from an EMBL/GenBank/DDBJ whole genome shotgun (WGS) entry which is preliminary data.</text>
</comment>
<keyword evidence="5" id="KW-1185">Reference proteome</keyword>
<comment type="pathway">
    <text evidence="2">Carbohydrate biosynthesis; dTDP-L-rhamnose biosynthesis.</text>
</comment>
<gene>
    <name evidence="4" type="primary">rfbD</name>
    <name evidence="4" type="ORF">L5G33_17595</name>
</gene>
<evidence type="ECO:0000256" key="1">
    <source>
        <dbReference type="ARBA" id="ARBA00010944"/>
    </source>
</evidence>
<evidence type="ECO:0000259" key="3">
    <source>
        <dbReference type="Pfam" id="PF04321"/>
    </source>
</evidence>
<dbReference type="Gene3D" id="3.90.25.10">
    <property type="entry name" value="UDP-galactose 4-epimerase, domain 1"/>
    <property type="match status" value="1"/>
</dbReference>
<sequence length="304" mass="31679">MVGVNHPSTIYVIGAAGQLGSALLSSRSVPDDARVVGMRSSDIDITSPNSVETSLTDLAAGDVVLNVAAYTDVDAAETASGAAYAVNADGPAHLAAATSAADAHLIHVSTDYVFPRGSWTFPLEPSDLPADAAPDTVYGASKLAGERAVLRADRDAVVVRTAWLFTGRAPVRDFVTTMRRLEGERDELTVVDDQRGSPTYAPDLADGLWELTARLRSGRSGGGEVLHATNGGDATWCDFARAVFAGIGADPSRVKPCSTAQFPRPAARPAYSVLSAASWARAGLTPLRDWPDALQDALDVSSSG</sequence>
<evidence type="ECO:0000256" key="2">
    <source>
        <dbReference type="RuleBase" id="RU364082"/>
    </source>
</evidence>
<dbReference type="PANTHER" id="PTHR10491">
    <property type="entry name" value="DTDP-4-DEHYDRORHAMNOSE REDUCTASE"/>
    <property type="match status" value="1"/>
</dbReference>
<reference evidence="4 5" key="1">
    <citation type="submission" date="2022-01" db="EMBL/GenBank/DDBJ databases">
        <authorList>
            <person name="Huang Y."/>
        </authorList>
    </citation>
    <scope>NUCLEOTIDE SEQUENCE [LARGE SCALE GENOMIC DNA]</scope>
    <source>
        <strain evidence="4 5">HY366</strain>
    </source>
</reference>
<dbReference type="EMBL" id="JAKKOR010000013">
    <property type="protein sequence ID" value="MCF8590271.1"/>
    <property type="molecule type" value="Genomic_DNA"/>
</dbReference>
<name>A0ABS9IXI3_9ACTN</name>
<dbReference type="InterPro" id="IPR029903">
    <property type="entry name" value="RmlD-like-bd"/>
</dbReference>
<comment type="function">
    <text evidence="2">Catalyzes the reduction of dTDP-6-deoxy-L-lyxo-4-hexulose to yield dTDP-L-rhamnose.</text>
</comment>
<evidence type="ECO:0000313" key="4">
    <source>
        <dbReference type="EMBL" id="MCF8590271.1"/>
    </source>
</evidence>
<dbReference type="GO" id="GO:0008831">
    <property type="term" value="F:dTDP-4-dehydrorhamnose reductase activity"/>
    <property type="evidence" value="ECO:0007669"/>
    <property type="project" value="UniProtKB-EC"/>
</dbReference>
<dbReference type="Proteomes" id="UP001200110">
    <property type="component" value="Unassembled WGS sequence"/>
</dbReference>
<keyword evidence="2 4" id="KW-0560">Oxidoreductase</keyword>
<dbReference type="CDD" id="cd05254">
    <property type="entry name" value="dTDP_HR_like_SDR_e"/>
    <property type="match status" value="1"/>
</dbReference>
<dbReference type="NCBIfam" id="TIGR01214">
    <property type="entry name" value="rmlD"/>
    <property type="match status" value="1"/>
</dbReference>
<organism evidence="4 5">
    <name type="scientific">Gordonia liuliyuniae</name>
    <dbReference type="NCBI Taxonomy" id="2911517"/>
    <lineage>
        <taxon>Bacteria</taxon>
        <taxon>Bacillati</taxon>
        <taxon>Actinomycetota</taxon>
        <taxon>Actinomycetes</taxon>
        <taxon>Mycobacteriales</taxon>
        <taxon>Gordoniaceae</taxon>
        <taxon>Gordonia</taxon>
    </lineage>
</organism>
<dbReference type="Gene3D" id="3.40.50.720">
    <property type="entry name" value="NAD(P)-binding Rossmann-like Domain"/>
    <property type="match status" value="1"/>
</dbReference>